<reference evidence="1" key="1">
    <citation type="submission" date="2020-07" db="EMBL/GenBank/DDBJ databases">
        <title>The High-quality genome of the commercially important snow crab, Chionoecetes opilio.</title>
        <authorList>
            <person name="Jeong J.-H."/>
            <person name="Ryu S."/>
        </authorList>
    </citation>
    <scope>NUCLEOTIDE SEQUENCE</scope>
    <source>
        <strain evidence="1">MADBK_172401_WGS</strain>
        <tissue evidence="1">Digestive gland</tissue>
    </source>
</reference>
<dbReference type="EMBL" id="JACEEZ010002940">
    <property type="protein sequence ID" value="KAG0727834.1"/>
    <property type="molecule type" value="Genomic_DNA"/>
</dbReference>
<evidence type="ECO:0000313" key="1">
    <source>
        <dbReference type="EMBL" id="KAG0727834.1"/>
    </source>
</evidence>
<dbReference type="Proteomes" id="UP000770661">
    <property type="component" value="Unassembled WGS sequence"/>
</dbReference>
<comment type="caution">
    <text evidence="1">The sequence shown here is derived from an EMBL/GenBank/DDBJ whole genome shotgun (WGS) entry which is preliminary data.</text>
</comment>
<accession>A0A8J5D065</accession>
<evidence type="ECO:0000313" key="2">
    <source>
        <dbReference type="Proteomes" id="UP000770661"/>
    </source>
</evidence>
<protein>
    <submittedName>
        <fullName evidence="1">Uncharacterized protein</fullName>
    </submittedName>
</protein>
<proteinExistence type="predicted"/>
<sequence>MAELTLIVLGDTPPRGIHWSRPGAIHQARWMAKPVIFYEDVHVFLSSWSKDEKTVVKLERLNLFLGLFISPMWMSSTLAADAPANDLQFMKDMGEVQENRSRDCSGSATKLEKPQVVLTQEVVPFALFGSRPSDKEEAKDIVPSCTPLRSQIASDEGNLCSLRLQPRGDSG</sequence>
<dbReference type="AlphaFoldDB" id="A0A8J5D065"/>
<organism evidence="1 2">
    <name type="scientific">Chionoecetes opilio</name>
    <name type="common">Atlantic snow crab</name>
    <name type="synonym">Cancer opilio</name>
    <dbReference type="NCBI Taxonomy" id="41210"/>
    <lineage>
        <taxon>Eukaryota</taxon>
        <taxon>Metazoa</taxon>
        <taxon>Ecdysozoa</taxon>
        <taxon>Arthropoda</taxon>
        <taxon>Crustacea</taxon>
        <taxon>Multicrustacea</taxon>
        <taxon>Malacostraca</taxon>
        <taxon>Eumalacostraca</taxon>
        <taxon>Eucarida</taxon>
        <taxon>Decapoda</taxon>
        <taxon>Pleocyemata</taxon>
        <taxon>Brachyura</taxon>
        <taxon>Eubrachyura</taxon>
        <taxon>Majoidea</taxon>
        <taxon>Majidae</taxon>
        <taxon>Chionoecetes</taxon>
    </lineage>
</organism>
<name>A0A8J5D065_CHIOP</name>
<gene>
    <name evidence="1" type="ORF">GWK47_033797</name>
</gene>
<dbReference type="OrthoDB" id="6380626at2759"/>
<keyword evidence="2" id="KW-1185">Reference proteome</keyword>